<protein>
    <recommendedName>
        <fullName evidence="10">Major facilitator superfamily (MFS) profile domain-containing protein</fullName>
    </recommendedName>
</protein>
<feature type="transmembrane region" description="Helical" evidence="7">
    <location>
        <begin position="12"/>
        <end position="39"/>
    </location>
</feature>
<dbReference type="STRING" id="290052.ASU35_17065"/>
<dbReference type="CDD" id="cd06173">
    <property type="entry name" value="MFS_MefA_like"/>
    <property type="match status" value="1"/>
</dbReference>
<feature type="transmembrane region" description="Helical" evidence="7">
    <location>
        <begin position="356"/>
        <end position="375"/>
    </location>
</feature>
<gene>
    <name evidence="8" type="ORF">ASU35_17065</name>
</gene>
<dbReference type="EMBL" id="LNAM01000021">
    <property type="protein sequence ID" value="KSV60347.1"/>
    <property type="molecule type" value="Genomic_DNA"/>
</dbReference>
<keyword evidence="4 7" id="KW-0812">Transmembrane</keyword>
<evidence type="ECO:0008006" key="10">
    <source>
        <dbReference type="Google" id="ProtNLM"/>
    </source>
</evidence>
<evidence type="ECO:0000256" key="4">
    <source>
        <dbReference type="ARBA" id="ARBA00022692"/>
    </source>
</evidence>
<feature type="transmembrane region" description="Helical" evidence="7">
    <location>
        <begin position="148"/>
        <end position="167"/>
    </location>
</feature>
<comment type="caution">
    <text evidence="8">The sequence shown here is derived from an EMBL/GenBank/DDBJ whole genome shotgun (WGS) entry which is preliminary data.</text>
</comment>
<evidence type="ECO:0000256" key="6">
    <source>
        <dbReference type="ARBA" id="ARBA00023136"/>
    </source>
</evidence>
<proteinExistence type="predicted"/>
<dbReference type="Gene3D" id="1.20.1250.20">
    <property type="entry name" value="MFS general substrate transporter like domains"/>
    <property type="match status" value="1"/>
</dbReference>
<evidence type="ECO:0000256" key="1">
    <source>
        <dbReference type="ARBA" id="ARBA00004651"/>
    </source>
</evidence>
<evidence type="ECO:0000313" key="9">
    <source>
        <dbReference type="Proteomes" id="UP000054874"/>
    </source>
</evidence>
<dbReference type="OrthoDB" id="9775268at2"/>
<evidence type="ECO:0000256" key="7">
    <source>
        <dbReference type="SAM" id="Phobius"/>
    </source>
</evidence>
<dbReference type="InterPro" id="IPR011701">
    <property type="entry name" value="MFS"/>
</dbReference>
<feature type="transmembrane region" description="Helical" evidence="7">
    <location>
        <begin position="173"/>
        <end position="192"/>
    </location>
</feature>
<dbReference type="Pfam" id="PF07690">
    <property type="entry name" value="MFS_1"/>
    <property type="match status" value="1"/>
</dbReference>
<sequence length="406" mass="45152">MVLDKKTVCRKNIILLLAGRMVSELFTSMFNFGISLYILKITNAGLPFAVSLVIGALPKILFSYVAGNLSDKKNRKKMIIVCDTLSGTVLLLFFLLFDFGNPILGVYIINFLLSTISVFFSISINGMVPQIVYEEEHLSRVNAMSQTVSSLASFLGPILGGLCYENFQIKNFIILNVCSFFISGISELFIVLDRQVVVTKKSEVQQNKSEINHFLHERKDIYQLIISCAFVNFFLAFGFTVPMPYIVNNVLKMSSFEYGILRGSIVVGSLLASVCYSIHKVDSDIVEKYYRSIAGLGIVYIGFSFTGLVNANYVLIVLILIFALSSICIVSINVPLKTMLQKEIPNEIRGRVFGVLNIYLSLAGPIGNVLSGILIDRINAFYIPLFAGMILIIITLVLKVNRRVDS</sequence>
<feature type="transmembrane region" description="Helical" evidence="7">
    <location>
        <begin position="103"/>
        <end position="128"/>
    </location>
</feature>
<dbReference type="AlphaFoldDB" id="A0A0V8QIB3"/>
<dbReference type="InterPro" id="IPR036259">
    <property type="entry name" value="MFS_trans_sf"/>
</dbReference>
<dbReference type="GO" id="GO:0022857">
    <property type="term" value="F:transmembrane transporter activity"/>
    <property type="evidence" value="ECO:0007669"/>
    <property type="project" value="InterPro"/>
</dbReference>
<reference evidence="8 9" key="1">
    <citation type="submission" date="2015-11" db="EMBL/GenBank/DDBJ databases">
        <title>Butyribacter intestini gen. nov., sp. nov., a butyric acid-producing bacterium of the family Lachnospiraceae isolated from the human faeces.</title>
        <authorList>
            <person name="Zou Y."/>
            <person name="Xue W."/>
            <person name="Luo G."/>
            <person name="Lv M."/>
        </authorList>
    </citation>
    <scope>NUCLEOTIDE SEQUENCE [LARGE SCALE GENOMIC DNA]</scope>
    <source>
        <strain evidence="8 9">ACET-33324</strain>
    </source>
</reference>
<feature type="transmembrane region" description="Helical" evidence="7">
    <location>
        <begin position="45"/>
        <end position="66"/>
    </location>
</feature>
<evidence type="ECO:0000256" key="5">
    <source>
        <dbReference type="ARBA" id="ARBA00022989"/>
    </source>
</evidence>
<feature type="transmembrane region" description="Helical" evidence="7">
    <location>
        <begin position="381"/>
        <end position="400"/>
    </location>
</feature>
<feature type="transmembrane region" description="Helical" evidence="7">
    <location>
        <begin position="78"/>
        <end position="97"/>
    </location>
</feature>
<keyword evidence="6 7" id="KW-0472">Membrane</keyword>
<keyword evidence="9" id="KW-1185">Reference proteome</keyword>
<keyword evidence="2" id="KW-0813">Transport</keyword>
<evidence type="ECO:0000313" key="8">
    <source>
        <dbReference type="EMBL" id="KSV60347.1"/>
    </source>
</evidence>
<name>A0A0V8QIB3_9FIRM</name>
<dbReference type="PANTHER" id="PTHR43266:SF9">
    <property type="entry name" value="PERMEASE, MAJOR FACILITATOR SUPERFAMILY-RELATED"/>
    <property type="match status" value="1"/>
</dbReference>
<feature type="transmembrane region" description="Helical" evidence="7">
    <location>
        <begin position="290"/>
        <end position="309"/>
    </location>
</feature>
<keyword evidence="3" id="KW-1003">Cell membrane</keyword>
<keyword evidence="5 7" id="KW-1133">Transmembrane helix</keyword>
<feature type="transmembrane region" description="Helical" evidence="7">
    <location>
        <begin position="259"/>
        <end position="278"/>
    </location>
</feature>
<organism evidence="8 9">
    <name type="scientific">Acetivibrio ethanolgignens</name>
    <dbReference type="NCBI Taxonomy" id="290052"/>
    <lineage>
        <taxon>Bacteria</taxon>
        <taxon>Bacillati</taxon>
        <taxon>Bacillota</taxon>
        <taxon>Clostridia</taxon>
        <taxon>Eubacteriales</taxon>
        <taxon>Oscillospiraceae</taxon>
        <taxon>Acetivibrio</taxon>
    </lineage>
</organism>
<dbReference type="RefSeq" id="WP_147525333.1">
    <property type="nucleotide sequence ID" value="NZ_CABMMD010000021.1"/>
</dbReference>
<evidence type="ECO:0000256" key="2">
    <source>
        <dbReference type="ARBA" id="ARBA00022448"/>
    </source>
</evidence>
<accession>A0A0V8QIB3</accession>
<feature type="transmembrane region" description="Helical" evidence="7">
    <location>
        <begin position="315"/>
        <end position="336"/>
    </location>
</feature>
<dbReference type="Proteomes" id="UP000054874">
    <property type="component" value="Unassembled WGS sequence"/>
</dbReference>
<dbReference type="PANTHER" id="PTHR43266">
    <property type="entry name" value="MACROLIDE-EFFLUX PROTEIN"/>
    <property type="match status" value="1"/>
</dbReference>
<dbReference type="GO" id="GO:0005886">
    <property type="term" value="C:plasma membrane"/>
    <property type="evidence" value="ECO:0007669"/>
    <property type="project" value="UniProtKB-SubCell"/>
</dbReference>
<dbReference type="SUPFAM" id="SSF103473">
    <property type="entry name" value="MFS general substrate transporter"/>
    <property type="match status" value="1"/>
</dbReference>
<comment type="subcellular location">
    <subcellularLocation>
        <location evidence="1">Cell membrane</location>
        <topology evidence="1">Multi-pass membrane protein</topology>
    </subcellularLocation>
</comment>
<feature type="transmembrane region" description="Helical" evidence="7">
    <location>
        <begin position="224"/>
        <end position="247"/>
    </location>
</feature>
<evidence type="ECO:0000256" key="3">
    <source>
        <dbReference type="ARBA" id="ARBA00022475"/>
    </source>
</evidence>